<dbReference type="EMBL" id="JAGUCO010000042">
    <property type="protein sequence ID" value="MBS2101139.1"/>
    <property type="molecule type" value="Genomic_DNA"/>
</dbReference>
<dbReference type="Proteomes" id="UP000708576">
    <property type="component" value="Unassembled WGS sequence"/>
</dbReference>
<evidence type="ECO:0000313" key="1">
    <source>
        <dbReference type="EMBL" id="MBS2101139.1"/>
    </source>
</evidence>
<name>A0ABS5K3M9_9BACT</name>
<evidence type="ECO:0000313" key="2">
    <source>
        <dbReference type="Proteomes" id="UP000708576"/>
    </source>
</evidence>
<organism evidence="1 2">
    <name type="scientific">Carboxylicivirga linearis</name>
    <dbReference type="NCBI Taxonomy" id="1628157"/>
    <lineage>
        <taxon>Bacteria</taxon>
        <taxon>Pseudomonadati</taxon>
        <taxon>Bacteroidota</taxon>
        <taxon>Bacteroidia</taxon>
        <taxon>Marinilabiliales</taxon>
        <taxon>Marinilabiliaceae</taxon>
        <taxon>Carboxylicivirga</taxon>
    </lineage>
</organism>
<reference evidence="1 2" key="1">
    <citation type="journal article" date="2015" name="Int. J. Syst. Evol. Microbiol.">
        <title>Carboxylicivirga linearis sp. nov., isolated from a sea cucumber culture pond.</title>
        <authorList>
            <person name="Wang F.Q."/>
            <person name="Zhou Y.X."/>
            <person name="Lin X.Z."/>
            <person name="Chen G.J."/>
            <person name="Du Z.J."/>
        </authorList>
    </citation>
    <scope>NUCLEOTIDE SEQUENCE [LARGE SCALE GENOMIC DNA]</scope>
    <source>
        <strain evidence="1 2">FB218</strain>
    </source>
</reference>
<comment type="caution">
    <text evidence="1">The sequence shown here is derived from an EMBL/GenBank/DDBJ whole genome shotgun (WGS) entry which is preliminary data.</text>
</comment>
<proteinExistence type="predicted"/>
<accession>A0ABS5K3M9</accession>
<keyword evidence="2" id="KW-1185">Reference proteome</keyword>
<protein>
    <recommendedName>
        <fullName evidence="3">Preprotein translocase subunit TatA</fullName>
    </recommendedName>
</protein>
<evidence type="ECO:0008006" key="3">
    <source>
        <dbReference type="Google" id="ProtNLM"/>
    </source>
</evidence>
<gene>
    <name evidence="1" type="ORF">KEM10_22830</name>
</gene>
<sequence>MELFILIAIIVFGGGISIILKKGSNEVISGMQSIDTRLKNIEKELEKK</sequence>
<dbReference type="RefSeq" id="WP_212220344.1">
    <property type="nucleotide sequence ID" value="NZ_JAGUCO010000042.1"/>
</dbReference>